<evidence type="ECO:0000256" key="1">
    <source>
        <dbReference type="ARBA" id="ARBA00022729"/>
    </source>
</evidence>
<evidence type="ECO:0000256" key="2">
    <source>
        <dbReference type="SAM" id="SignalP"/>
    </source>
</evidence>
<evidence type="ECO:0000313" key="4">
    <source>
        <dbReference type="EMBL" id="MBK6265048.1"/>
    </source>
</evidence>
<dbReference type="PANTHER" id="PTHR43037:SF1">
    <property type="entry name" value="BLL1128 PROTEIN"/>
    <property type="match status" value="1"/>
</dbReference>
<keyword evidence="1 2" id="KW-0732">Signal</keyword>
<feature type="domain" description="Phospholipase/carboxylesterase/thioesterase" evidence="3">
    <location>
        <begin position="51"/>
        <end position="243"/>
    </location>
</feature>
<protein>
    <submittedName>
        <fullName evidence="4">Prolyl oligopeptidase family serine peptidase</fullName>
    </submittedName>
</protein>
<dbReference type="Gene3D" id="3.40.50.1820">
    <property type="entry name" value="alpha/beta hydrolase"/>
    <property type="match status" value="1"/>
</dbReference>
<feature type="signal peptide" evidence="2">
    <location>
        <begin position="1"/>
        <end position="20"/>
    </location>
</feature>
<dbReference type="EMBL" id="JAEQBW010000003">
    <property type="protein sequence ID" value="MBK6265048.1"/>
    <property type="molecule type" value="Genomic_DNA"/>
</dbReference>
<dbReference type="SUPFAM" id="SSF53474">
    <property type="entry name" value="alpha/beta-Hydrolases"/>
    <property type="match status" value="1"/>
</dbReference>
<evidence type="ECO:0000313" key="5">
    <source>
        <dbReference type="Proteomes" id="UP000611723"/>
    </source>
</evidence>
<reference evidence="4" key="1">
    <citation type="submission" date="2021-01" db="EMBL/GenBank/DDBJ databases">
        <title>Marivirga aurantiaca sp. nov., isolated from intertidal surface sediments.</title>
        <authorList>
            <person name="Zhang M."/>
        </authorList>
    </citation>
    <scope>NUCLEOTIDE SEQUENCE</scope>
    <source>
        <strain evidence="4">S37H4</strain>
    </source>
</reference>
<accession>A0A935CAX3</accession>
<sequence>MRTKLYFSCFYLLFPVFLLAQNKEEFKHEIFLNGEDTLHHRILYPKDFNASKQYPLLLFMHGAGERGNDNKKQLAHGANLFLNEKNRENFPAIVIFPQCPKDDYWAKVEVDRSNQGNTFNFDYDGEPNKALSLVINLLDSMLEKDFVNQKRIYLGGLSMGGMATFELLYRKPDTFAAAFPICGGGDPETVDTYAKNVDLWVFHGAKDNVVNPAYSKEMVEALKAKNANVRFTLYPHADHNSWDLAFAEPELLSWLFSKTKN</sequence>
<evidence type="ECO:0000259" key="3">
    <source>
        <dbReference type="Pfam" id="PF02230"/>
    </source>
</evidence>
<dbReference type="Pfam" id="PF02230">
    <property type="entry name" value="Abhydrolase_2"/>
    <property type="match status" value="1"/>
</dbReference>
<feature type="chain" id="PRO_5037381976" evidence="2">
    <location>
        <begin position="21"/>
        <end position="261"/>
    </location>
</feature>
<organism evidence="4 5">
    <name type="scientific">Marivirga aurantiaca</name>
    <dbReference type="NCBI Taxonomy" id="2802615"/>
    <lineage>
        <taxon>Bacteria</taxon>
        <taxon>Pseudomonadati</taxon>
        <taxon>Bacteroidota</taxon>
        <taxon>Cytophagia</taxon>
        <taxon>Cytophagales</taxon>
        <taxon>Marivirgaceae</taxon>
        <taxon>Marivirga</taxon>
    </lineage>
</organism>
<dbReference type="AlphaFoldDB" id="A0A935CAX3"/>
<name>A0A935CAX3_9BACT</name>
<comment type="caution">
    <text evidence="4">The sequence shown here is derived from an EMBL/GenBank/DDBJ whole genome shotgun (WGS) entry which is preliminary data.</text>
</comment>
<dbReference type="RefSeq" id="WP_201430729.1">
    <property type="nucleotide sequence ID" value="NZ_JAEQBW010000003.1"/>
</dbReference>
<dbReference type="Proteomes" id="UP000611723">
    <property type="component" value="Unassembled WGS sequence"/>
</dbReference>
<dbReference type="InterPro" id="IPR029058">
    <property type="entry name" value="AB_hydrolase_fold"/>
</dbReference>
<gene>
    <name evidence="4" type="ORF">JKA74_08360</name>
</gene>
<dbReference type="InterPro" id="IPR003140">
    <property type="entry name" value="PLipase/COase/thioEstase"/>
</dbReference>
<keyword evidence="5" id="KW-1185">Reference proteome</keyword>
<dbReference type="GO" id="GO:0016787">
    <property type="term" value="F:hydrolase activity"/>
    <property type="evidence" value="ECO:0007669"/>
    <property type="project" value="InterPro"/>
</dbReference>
<dbReference type="InterPro" id="IPR050955">
    <property type="entry name" value="Plant_Biomass_Hydrol_Est"/>
</dbReference>
<proteinExistence type="predicted"/>
<dbReference type="PANTHER" id="PTHR43037">
    <property type="entry name" value="UNNAMED PRODUCT-RELATED"/>
    <property type="match status" value="1"/>
</dbReference>